<reference evidence="1" key="1">
    <citation type="submission" date="2022-08" db="UniProtKB">
        <authorList>
            <consortium name="EnsemblMetazoa"/>
        </authorList>
    </citation>
    <scope>IDENTIFICATION</scope>
    <source>
        <strain evidence="1">05x7-T-G4-1.051#20</strain>
    </source>
</reference>
<name>A0A8W8LEM5_MAGGI</name>
<dbReference type="Proteomes" id="UP000005408">
    <property type="component" value="Unassembled WGS sequence"/>
</dbReference>
<dbReference type="EnsemblMetazoa" id="G27640.2">
    <property type="protein sequence ID" value="G27640.2:cds"/>
    <property type="gene ID" value="G27640"/>
</dbReference>
<evidence type="ECO:0000313" key="1">
    <source>
        <dbReference type="EnsemblMetazoa" id="G27640.2:cds"/>
    </source>
</evidence>
<dbReference type="AlphaFoldDB" id="A0A8W8LEM5"/>
<proteinExistence type="predicted"/>
<accession>A0A8W8LEM5</accession>
<keyword evidence="2" id="KW-1185">Reference proteome</keyword>
<organism evidence="1 2">
    <name type="scientific">Magallana gigas</name>
    <name type="common">Pacific oyster</name>
    <name type="synonym">Crassostrea gigas</name>
    <dbReference type="NCBI Taxonomy" id="29159"/>
    <lineage>
        <taxon>Eukaryota</taxon>
        <taxon>Metazoa</taxon>
        <taxon>Spiralia</taxon>
        <taxon>Lophotrochozoa</taxon>
        <taxon>Mollusca</taxon>
        <taxon>Bivalvia</taxon>
        <taxon>Autobranchia</taxon>
        <taxon>Pteriomorphia</taxon>
        <taxon>Ostreida</taxon>
        <taxon>Ostreoidea</taxon>
        <taxon>Ostreidae</taxon>
        <taxon>Magallana</taxon>
    </lineage>
</organism>
<sequence length="352" mass="38293">MGLSMQSRKSSLGMGIMDQRILLHAPEPIEPINPMVGTSPCFIKCKLKPNPCNSYINAKGCPPPKNIPQQHVFNILPQQRFAPEPIEPINPMVGTSPCFIKCKLKPNPCNSYINAKGCPPPKNIPQQHVFNILPQQRFGNQPMNPFSFSTLPPPTTTTTTTTTVTEKDFTGEQHNIFTTTTSPFPQSTTKATRGCSLIPFGNGGMGLSMQSPPGTKEPKVRTNPMGGTTPCLLNCKIQPNPCGSNSNTKGCPPPNNIPPQHGFNIPPQHGFSNQPMNPFSFPTPPPPTTTKTTTTTTTTTKAMTTTIHEKDVAEKHHNIFTTTTSPSPQSTTTATRDITVNPPALWMIFNKK</sequence>
<evidence type="ECO:0000313" key="2">
    <source>
        <dbReference type="Proteomes" id="UP000005408"/>
    </source>
</evidence>
<protein>
    <submittedName>
        <fullName evidence="1">Uncharacterized protein</fullName>
    </submittedName>
</protein>